<dbReference type="AlphaFoldDB" id="A0A7W7N0B7"/>
<reference evidence="6" key="2">
    <citation type="journal article" date="2019" name="Int. J. Syst. Evol. Microbiol.">
        <title>The Global Catalogue of Microorganisms (GCM) 10K type strain sequencing project: providing services to taxonomists for standard genome sequencing and annotation.</title>
        <authorList>
            <consortium name="The Broad Institute Genomics Platform"/>
            <consortium name="The Broad Institute Genome Sequencing Center for Infectious Disease"/>
            <person name="Wu L."/>
            <person name="Ma J."/>
        </authorList>
    </citation>
    <scope>NUCLEOTIDE SEQUENCE [LARGE SCALE GENOMIC DNA]</scope>
    <source>
        <strain evidence="6">JCM 10667</strain>
    </source>
</reference>
<comment type="caution">
    <text evidence="4">The sequence shown here is derived from an EMBL/GenBank/DDBJ whole genome shotgun (WGS) entry which is preliminary data.</text>
</comment>
<keyword evidence="4" id="KW-0808">Transferase</keyword>
<dbReference type="PANTHER" id="PTHR18964">
    <property type="entry name" value="ROK (REPRESSOR, ORF, KINASE) FAMILY"/>
    <property type="match status" value="1"/>
</dbReference>
<gene>
    <name evidence="4" type="ORF">F4557_006249</name>
    <name evidence="3" type="ORF">GCM10009546_12690</name>
</gene>
<dbReference type="Gene3D" id="1.10.10.10">
    <property type="entry name" value="Winged helix-like DNA-binding domain superfamily/Winged helix DNA-binding domain"/>
    <property type="match status" value="1"/>
</dbReference>
<evidence type="ECO:0000256" key="1">
    <source>
        <dbReference type="ARBA" id="ARBA00006479"/>
    </source>
</evidence>
<dbReference type="InterPro" id="IPR036388">
    <property type="entry name" value="WH-like_DNA-bd_sf"/>
</dbReference>
<evidence type="ECO:0000313" key="3">
    <source>
        <dbReference type="EMBL" id="GAA0552084.1"/>
    </source>
</evidence>
<dbReference type="RefSeq" id="WP_184888554.1">
    <property type="nucleotide sequence ID" value="NZ_BAAAHD010000010.1"/>
</dbReference>
<dbReference type="Pfam" id="PF00480">
    <property type="entry name" value="ROK"/>
    <property type="match status" value="1"/>
</dbReference>
<reference evidence="3" key="1">
    <citation type="journal article" date="2014" name="Int. J. Syst. Evol. Microbiol.">
        <title>Complete genome of a new Firmicutes species belonging to the dominant human colonic microbiota ('Ruminococcus bicirculans') reveals two chromosomes and a selective capacity to utilize plant glucans.</title>
        <authorList>
            <consortium name="NISC Comparative Sequencing Program"/>
            <person name="Wegmann U."/>
            <person name="Louis P."/>
            <person name="Goesmann A."/>
            <person name="Henrissat B."/>
            <person name="Duncan S.H."/>
            <person name="Flint H.J."/>
        </authorList>
    </citation>
    <scope>NUCLEOTIDE SEQUENCE</scope>
    <source>
        <strain evidence="3">JCM 10667</strain>
    </source>
</reference>
<dbReference type="InterPro" id="IPR036390">
    <property type="entry name" value="WH_DNA-bd_sf"/>
</dbReference>
<dbReference type="Proteomes" id="UP001501427">
    <property type="component" value="Unassembled WGS sequence"/>
</dbReference>
<dbReference type="EMBL" id="JACHMV010000001">
    <property type="protein sequence ID" value="MBB4777831.1"/>
    <property type="molecule type" value="Genomic_DNA"/>
</dbReference>
<dbReference type="PANTHER" id="PTHR18964:SF149">
    <property type="entry name" value="BIFUNCTIONAL UDP-N-ACETYLGLUCOSAMINE 2-EPIMERASE_N-ACETYLMANNOSAMINE KINASE"/>
    <property type="match status" value="1"/>
</dbReference>
<dbReference type="Proteomes" id="UP000549343">
    <property type="component" value="Unassembled WGS sequence"/>
</dbReference>
<evidence type="ECO:0000259" key="2">
    <source>
        <dbReference type="Pfam" id="PF12802"/>
    </source>
</evidence>
<dbReference type="InterPro" id="IPR000600">
    <property type="entry name" value="ROK"/>
</dbReference>
<dbReference type="InterPro" id="IPR043129">
    <property type="entry name" value="ATPase_NBD"/>
</dbReference>
<evidence type="ECO:0000313" key="6">
    <source>
        <dbReference type="Proteomes" id="UP001501427"/>
    </source>
</evidence>
<dbReference type="Pfam" id="PF12802">
    <property type="entry name" value="MarR_2"/>
    <property type="match status" value="1"/>
</dbReference>
<organism evidence="4 5">
    <name type="scientific">Actinomadura livida</name>
    <dbReference type="NCBI Taxonomy" id="79909"/>
    <lineage>
        <taxon>Bacteria</taxon>
        <taxon>Bacillati</taxon>
        <taxon>Actinomycetota</taxon>
        <taxon>Actinomycetes</taxon>
        <taxon>Streptosporangiales</taxon>
        <taxon>Thermomonosporaceae</taxon>
        <taxon>Actinomadura</taxon>
    </lineage>
</organism>
<protein>
    <submittedName>
        <fullName evidence="4">Putative NBD/HSP70 family sugar kinase</fullName>
    </submittedName>
    <submittedName>
        <fullName evidence="3">ROK family transcriptional regulator</fullName>
    </submittedName>
</protein>
<dbReference type="InterPro" id="IPR000835">
    <property type="entry name" value="HTH_MarR-typ"/>
</dbReference>
<evidence type="ECO:0000313" key="5">
    <source>
        <dbReference type="Proteomes" id="UP000549343"/>
    </source>
</evidence>
<comment type="similarity">
    <text evidence="1">Belongs to the ROK (NagC/XylR) family.</text>
</comment>
<proteinExistence type="inferred from homology"/>
<evidence type="ECO:0000313" key="4">
    <source>
        <dbReference type="EMBL" id="MBB4777831.1"/>
    </source>
</evidence>
<reference evidence="4 5" key="3">
    <citation type="submission" date="2020-08" db="EMBL/GenBank/DDBJ databases">
        <title>Sequencing the genomes of 1000 actinobacteria strains.</title>
        <authorList>
            <person name="Klenk H.-P."/>
        </authorList>
    </citation>
    <scope>NUCLEOTIDE SEQUENCE [LARGE SCALE GENOMIC DNA]</scope>
    <source>
        <strain evidence="4 5">DSM 44772</strain>
    </source>
</reference>
<dbReference type="SUPFAM" id="SSF53067">
    <property type="entry name" value="Actin-like ATPase domain"/>
    <property type="match status" value="1"/>
</dbReference>
<feature type="domain" description="HTH marR-type" evidence="2">
    <location>
        <begin position="18"/>
        <end position="66"/>
    </location>
</feature>
<dbReference type="SUPFAM" id="SSF46785">
    <property type="entry name" value="Winged helix' DNA-binding domain"/>
    <property type="match status" value="1"/>
</dbReference>
<name>A0A7W7N0B7_9ACTN</name>
<dbReference type="Gene3D" id="3.30.420.40">
    <property type="match status" value="2"/>
</dbReference>
<dbReference type="GO" id="GO:0003700">
    <property type="term" value="F:DNA-binding transcription factor activity"/>
    <property type="evidence" value="ECO:0007669"/>
    <property type="project" value="InterPro"/>
</dbReference>
<dbReference type="GO" id="GO:0016301">
    <property type="term" value="F:kinase activity"/>
    <property type="evidence" value="ECO:0007669"/>
    <property type="project" value="UniProtKB-KW"/>
</dbReference>
<dbReference type="EMBL" id="BAAAHD010000010">
    <property type="protein sequence ID" value="GAA0552084.1"/>
    <property type="molecule type" value="Genomic_DNA"/>
</dbReference>
<keyword evidence="6" id="KW-1185">Reference proteome</keyword>
<keyword evidence="4" id="KW-0418">Kinase</keyword>
<reference evidence="3" key="4">
    <citation type="submission" date="2023-12" db="EMBL/GenBank/DDBJ databases">
        <authorList>
            <person name="Sun Q."/>
            <person name="Inoue M."/>
        </authorList>
    </citation>
    <scope>NUCLEOTIDE SEQUENCE</scope>
    <source>
        <strain evidence="3">JCM 10667</strain>
    </source>
</reference>
<sequence length="389" mass="39339">MQPKTAHSARALRSQGALAVLRHVHAHPSATRAEVARALGLSSGSAAEITARLKAARLVRETPPPRASGRGRPSPVLGAHPEGPLVCVVAISHEEWRVACVELGGRVITEDSGRHAGSPGLVGTLAARVAALHAHYGGRVRAVSAGVAGTVSGTTIIQASGLGWRDVALGPLRPPGVPLLVGNDASLVGLADARRGAGTAARVVLHLTVEVGVGGILVVEGRPVDGATGAGGEFGHMPFGDPALECPCGARGCWDLAVDGRAMARALDRPPPADPRTAAGEIIASAASDPAALNAVAGAAHALGRGMGALVNALDPDAVTLSGLALDLDERTPAALRDGYTSALMRYRRAAPPPVLRSPLGPQGPLIGAADAAFDVLLTEEGLETWSRV</sequence>
<accession>A0A7W7N0B7</accession>